<gene>
    <name evidence="2" type="ORF">R7226_13080</name>
</gene>
<evidence type="ECO:0000256" key="1">
    <source>
        <dbReference type="SAM" id="SignalP"/>
    </source>
</evidence>
<feature type="signal peptide" evidence="1">
    <location>
        <begin position="1"/>
        <end position="24"/>
    </location>
</feature>
<dbReference type="RefSeq" id="WP_318597614.1">
    <property type="nucleotide sequence ID" value="NZ_JAWSTH010000030.1"/>
</dbReference>
<accession>A0ABU4HPR4</accession>
<dbReference type="Proteomes" id="UP001284601">
    <property type="component" value="Unassembled WGS sequence"/>
</dbReference>
<evidence type="ECO:0000313" key="3">
    <source>
        <dbReference type="Proteomes" id="UP001284601"/>
    </source>
</evidence>
<protein>
    <recommendedName>
        <fullName evidence="4">Choice-of-anchor D domain-containing protein</fullName>
    </recommendedName>
</protein>
<keyword evidence="1" id="KW-0732">Signal</keyword>
<name>A0ABU4HPR4_9ACTN</name>
<dbReference type="Gene3D" id="2.60.40.10">
    <property type="entry name" value="Immunoglobulins"/>
    <property type="match status" value="1"/>
</dbReference>
<proteinExistence type="predicted"/>
<dbReference type="EMBL" id="JAWSTH010000030">
    <property type="protein sequence ID" value="MDW5595276.1"/>
    <property type="molecule type" value="Genomic_DNA"/>
</dbReference>
<comment type="caution">
    <text evidence="2">The sequence shown here is derived from an EMBL/GenBank/DDBJ whole genome shotgun (WGS) entry which is preliminary data.</text>
</comment>
<evidence type="ECO:0000313" key="2">
    <source>
        <dbReference type="EMBL" id="MDW5595276.1"/>
    </source>
</evidence>
<feature type="chain" id="PRO_5047101576" description="Choice-of-anchor D domain-containing protein" evidence="1">
    <location>
        <begin position="25"/>
        <end position="310"/>
    </location>
</feature>
<keyword evidence="3" id="KW-1185">Reference proteome</keyword>
<sequence length="310" mass="31284">MSTRLRLALLAVALLAATATAPSAASAVTGFQVSPAGTYTATGTLSFSSSLGTATCDAILTATVASSWSATALATAGTLTGGRFTNCRGAVSAFALTGTSTAGYVSFAGTPSSPRSFTESFLGLTFTATTIFGACQYRGNQTATLDIVSGTTLTLGRSTLAKVGGAGACPASGTLSATFALSPRLAVTVLDTEPPTWQWTPASVVDFGVQAAGTTTTSTITFTNTTQLRTYTTIPPQGSVDDPVNFSFDAARLPNNLIILPGGSVSIDVSFTPPAGAPANTLEISGFGIHLRDDTGHVFTPSAILRGRTP</sequence>
<evidence type="ECO:0008006" key="4">
    <source>
        <dbReference type="Google" id="ProtNLM"/>
    </source>
</evidence>
<organism evidence="2 3">
    <name type="scientific">Conexibacter stalactiti</name>
    <dbReference type="NCBI Taxonomy" id="1940611"/>
    <lineage>
        <taxon>Bacteria</taxon>
        <taxon>Bacillati</taxon>
        <taxon>Actinomycetota</taxon>
        <taxon>Thermoleophilia</taxon>
        <taxon>Solirubrobacterales</taxon>
        <taxon>Conexibacteraceae</taxon>
        <taxon>Conexibacter</taxon>
    </lineage>
</organism>
<dbReference type="InterPro" id="IPR013783">
    <property type="entry name" value="Ig-like_fold"/>
</dbReference>
<reference evidence="3" key="1">
    <citation type="submission" date="2023-07" db="EMBL/GenBank/DDBJ databases">
        <title>Conexibacter stalactiti sp. nov., isolated from stalactites in a lava cave and emended description of the genus Conexibacter.</title>
        <authorList>
            <person name="Lee S.D."/>
        </authorList>
    </citation>
    <scope>NUCLEOTIDE SEQUENCE [LARGE SCALE GENOMIC DNA]</scope>
    <source>
        <strain evidence="3">KCTC 39840</strain>
    </source>
</reference>
<reference evidence="2 3" key="2">
    <citation type="submission" date="2023-10" db="EMBL/GenBank/DDBJ databases">
        <authorList>
            <person name="Han X.F."/>
        </authorList>
    </citation>
    <scope>NUCLEOTIDE SEQUENCE [LARGE SCALE GENOMIC DNA]</scope>
    <source>
        <strain evidence="2 3">KCTC 39840</strain>
    </source>
</reference>